<proteinExistence type="predicted"/>
<sequence length="52" mass="6032">MSVCVTFVARSMGHKWYKKETALSNLDAGSLSRYPYEIFWFRDNTVLGDLKV</sequence>
<evidence type="ECO:0000313" key="2">
    <source>
        <dbReference type="Proteomes" id="UP000077266"/>
    </source>
</evidence>
<keyword evidence="2" id="KW-1185">Reference proteome</keyword>
<dbReference type="Proteomes" id="UP000077266">
    <property type="component" value="Unassembled WGS sequence"/>
</dbReference>
<evidence type="ECO:0000313" key="1">
    <source>
        <dbReference type="EMBL" id="KZV94770.1"/>
    </source>
</evidence>
<organism evidence="1 2">
    <name type="scientific">Exidia glandulosa HHB12029</name>
    <dbReference type="NCBI Taxonomy" id="1314781"/>
    <lineage>
        <taxon>Eukaryota</taxon>
        <taxon>Fungi</taxon>
        <taxon>Dikarya</taxon>
        <taxon>Basidiomycota</taxon>
        <taxon>Agaricomycotina</taxon>
        <taxon>Agaricomycetes</taxon>
        <taxon>Auriculariales</taxon>
        <taxon>Exidiaceae</taxon>
        <taxon>Exidia</taxon>
    </lineage>
</organism>
<reference evidence="1 2" key="1">
    <citation type="journal article" date="2016" name="Mol. Biol. Evol.">
        <title>Comparative Genomics of Early-Diverging Mushroom-Forming Fungi Provides Insights into the Origins of Lignocellulose Decay Capabilities.</title>
        <authorList>
            <person name="Nagy L.G."/>
            <person name="Riley R."/>
            <person name="Tritt A."/>
            <person name="Adam C."/>
            <person name="Daum C."/>
            <person name="Floudas D."/>
            <person name="Sun H."/>
            <person name="Yadav J.S."/>
            <person name="Pangilinan J."/>
            <person name="Larsson K.H."/>
            <person name="Matsuura K."/>
            <person name="Barry K."/>
            <person name="Labutti K."/>
            <person name="Kuo R."/>
            <person name="Ohm R.A."/>
            <person name="Bhattacharya S.S."/>
            <person name="Shirouzu T."/>
            <person name="Yoshinaga Y."/>
            <person name="Martin F.M."/>
            <person name="Grigoriev I.V."/>
            <person name="Hibbett D.S."/>
        </authorList>
    </citation>
    <scope>NUCLEOTIDE SEQUENCE [LARGE SCALE GENOMIC DNA]</scope>
    <source>
        <strain evidence="1 2">HHB12029</strain>
    </source>
</reference>
<dbReference type="AlphaFoldDB" id="A0A165JFK4"/>
<protein>
    <submittedName>
        <fullName evidence="1">Uncharacterized protein</fullName>
    </submittedName>
</protein>
<dbReference type="InParanoid" id="A0A165JFK4"/>
<name>A0A165JFK4_EXIGL</name>
<gene>
    <name evidence="1" type="ORF">EXIGLDRAFT_498671</name>
</gene>
<accession>A0A165JFK4</accession>
<dbReference type="EMBL" id="KV425967">
    <property type="protein sequence ID" value="KZV94770.1"/>
    <property type="molecule type" value="Genomic_DNA"/>
</dbReference>